<dbReference type="SUPFAM" id="SSF52058">
    <property type="entry name" value="L domain-like"/>
    <property type="match status" value="1"/>
</dbReference>
<evidence type="ECO:0000313" key="3">
    <source>
        <dbReference type="Proteomes" id="UP001344447"/>
    </source>
</evidence>
<evidence type="ECO:0008006" key="4">
    <source>
        <dbReference type="Google" id="ProtNLM"/>
    </source>
</evidence>
<dbReference type="Proteomes" id="UP001344447">
    <property type="component" value="Unassembled WGS sequence"/>
</dbReference>
<comment type="caution">
    <text evidence="2">The sequence shown here is derived from an EMBL/GenBank/DDBJ whole genome shotgun (WGS) entry which is preliminary data.</text>
</comment>
<protein>
    <recommendedName>
        <fullName evidence="4">FNIP repeat-containing protein</fullName>
    </recommendedName>
</protein>
<evidence type="ECO:0000313" key="2">
    <source>
        <dbReference type="EMBL" id="KAK5575640.1"/>
    </source>
</evidence>
<gene>
    <name evidence="2" type="ORF">RB653_006773</name>
</gene>
<accession>A0AAN7U045</accession>
<dbReference type="EMBL" id="JAVFKY010000005">
    <property type="protein sequence ID" value="KAK5575640.1"/>
    <property type="molecule type" value="Genomic_DNA"/>
</dbReference>
<evidence type="ECO:0000256" key="1">
    <source>
        <dbReference type="ARBA" id="ARBA00022737"/>
    </source>
</evidence>
<keyword evidence="3" id="KW-1185">Reference proteome</keyword>
<dbReference type="AlphaFoldDB" id="A0AAN7U045"/>
<dbReference type="PANTHER" id="PTHR32134:SF92">
    <property type="entry name" value="FNIP REPEAT-CONTAINING PROTEIN"/>
    <property type="match status" value="1"/>
</dbReference>
<proteinExistence type="predicted"/>
<reference evidence="2 3" key="1">
    <citation type="submission" date="2023-11" db="EMBL/GenBank/DDBJ databases">
        <title>Dfirmibasis_genome.</title>
        <authorList>
            <person name="Edelbroek B."/>
            <person name="Kjellin J."/>
            <person name="Jerlstrom-Hultqvist J."/>
            <person name="Soderbom F."/>
        </authorList>
    </citation>
    <scope>NUCLEOTIDE SEQUENCE [LARGE SCALE GENOMIC DNA]</scope>
    <source>
        <strain evidence="2 3">TNS-C-14</strain>
    </source>
</reference>
<name>A0AAN7U045_9MYCE</name>
<keyword evidence="1" id="KW-0677">Repeat</keyword>
<dbReference type="InterPro" id="IPR008615">
    <property type="entry name" value="FNIP"/>
</dbReference>
<dbReference type="PANTHER" id="PTHR32134">
    <property type="entry name" value="FNIP REPEAT-CONTAINING PROTEIN"/>
    <property type="match status" value="1"/>
</dbReference>
<organism evidence="2 3">
    <name type="scientific">Dictyostelium firmibasis</name>
    <dbReference type="NCBI Taxonomy" id="79012"/>
    <lineage>
        <taxon>Eukaryota</taxon>
        <taxon>Amoebozoa</taxon>
        <taxon>Evosea</taxon>
        <taxon>Eumycetozoa</taxon>
        <taxon>Dictyostelia</taxon>
        <taxon>Dictyosteliales</taxon>
        <taxon>Dictyosteliaceae</taxon>
        <taxon>Dictyostelium</taxon>
    </lineage>
</organism>
<sequence>MEDNRDLFFSVWRNIFLNKYIFEQLNLLKKFKKVTFRRLEDLKHHKYKGYIKKIVYTSDEIINNRNFLVYYDLLESICFTDYSLALVCPSIFPMGIKTIKFPIKHGDYGVIETYGLSLLPNSVTNIKNIYMIEPFISIPSNIKRIHFRKISQNILNKCSDFINKNHNESSLTDIGFYLDPSFGVNLNFDSIPNGMVKRIHLSTINFNVVDIPKSITNLKLDIRNAITLQEKNKFSFSNLKKLELVSKSEIEIHHHILPESLIHLKMISPKIFLGKKSLPNGLLYLKVSNNVMRMVNNNWLPLTLKTLIVGKTMTDNWYGFKHSCLTIQHVNIPPKLVHLEFEEKGFGEGDHQILTPGCIPKSLTYLNVGLNFNQEILKDALPNLVEINLGSRFNQYLEPGVLPKTSLKKLILSTDFNKKLEVGSLPDSITHLIFGYNFNQPIFSLPSSLTCLELYCPKYSHIINTPNLFPPCLSKLVLSNNFKQNNLISNDCFSSIGNVLIE</sequence>
<dbReference type="InterPro" id="IPR051251">
    <property type="entry name" value="STK_FNIP-Repeat"/>
</dbReference>
<dbReference type="Pfam" id="PF05725">
    <property type="entry name" value="FNIP"/>
    <property type="match status" value="2"/>
</dbReference>